<dbReference type="InterPro" id="IPR000719">
    <property type="entry name" value="Prot_kinase_dom"/>
</dbReference>
<evidence type="ECO:0000256" key="1">
    <source>
        <dbReference type="PROSITE-ProRule" id="PRU10141"/>
    </source>
</evidence>
<gene>
    <name evidence="4" type="ORF">PG997_001401</name>
</gene>
<dbReference type="RefSeq" id="XP_066675489.1">
    <property type="nucleotide sequence ID" value="XM_066805716.1"/>
</dbReference>
<keyword evidence="1" id="KW-0547">Nucleotide-binding</keyword>
<evidence type="ECO:0000313" key="4">
    <source>
        <dbReference type="EMBL" id="KAK8094716.1"/>
    </source>
</evidence>
<dbReference type="EMBL" id="JAQQWN010000002">
    <property type="protein sequence ID" value="KAK8094716.1"/>
    <property type="molecule type" value="Genomic_DNA"/>
</dbReference>
<proteinExistence type="predicted"/>
<dbReference type="GeneID" id="92038776"/>
<evidence type="ECO:0000256" key="2">
    <source>
        <dbReference type="SAM" id="MobiDB-lite"/>
    </source>
</evidence>
<organism evidence="4 5">
    <name type="scientific">Apiospora hydei</name>
    <dbReference type="NCBI Taxonomy" id="1337664"/>
    <lineage>
        <taxon>Eukaryota</taxon>
        <taxon>Fungi</taxon>
        <taxon>Dikarya</taxon>
        <taxon>Ascomycota</taxon>
        <taxon>Pezizomycotina</taxon>
        <taxon>Sordariomycetes</taxon>
        <taxon>Xylariomycetidae</taxon>
        <taxon>Amphisphaeriales</taxon>
        <taxon>Apiosporaceae</taxon>
        <taxon>Apiospora</taxon>
    </lineage>
</organism>
<sequence>MAVDFYAVPRPDAQLEALKAYFPKFPPVDRRFKYVDFLGSGAYGACVRLRELSMNEKTSRDIVIKQAGTEEHRRELRWEIDRLKRIAGSLHIVQLLDIQSSPFFDFDVEKAALIQENPDVARDLKADYEKAGYLLGPMLVIELLENGSVKDFINKAQAHKVTRLPNRLIWRFFLCLVRACIALAYPRRAGNGQFFEVIPPGDQAPSDFTQTDWQTGNVMMGGIYTDQFEHQISPILKLINFGVWEDAVKFDLLYNDPNEKGVAHNIFGAASVIFNTIALDPFLFSPWDTPGQYQIQRSGQTREIATLAVGITRNLDNAKYAHLDRELVSLLAQCLASGPADRPPLRDLFDRLMKGVERPPEEYGVGVSGGNRPETGPGVSGGNPQETDLGVSGGNPLETGLGVLELLQKILYEAPPP</sequence>
<dbReference type="InterPro" id="IPR017441">
    <property type="entry name" value="Protein_kinase_ATP_BS"/>
</dbReference>
<evidence type="ECO:0000313" key="5">
    <source>
        <dbReference type="Proteomes" id="UP001433268"/>
    </source>
</evidence>
<feature type="domain" description="Protein kinase" evidence="3">
    <location>
        <begin position="32"/>
        <end position="356"/>
    </location>
</feature>
<feature type="region of interest" description="Disordered" evidence="2">
    <location>
        <begin position="360"/>
        <end position="395"/>
    </location>
</feature>
<dbReference type="SUPFAM" id="SSF56112">
    <property type="entry name" value="Protein kinase-like (PK-like)"/>
    <property type="match status" value="1"/>
</dbReference>
<dbReference type="PROSITE" id="PS50011">
    <property type="entry name" value="PROTEIN_KINASE_DOM"/>
    <property type="match status" value="1"/>
</dbReference>
<keyword evidence="1" id="KW-0067">ATP-binding</keyword>
<keyword evidence="5" id="KW-1185">Reference proteome</keyword>
<evidence type="ECO:0000259" key="3">
    <source>
        <dbReference type="PROSITE" id="PS50011"/>
    </source>
</evidence>
<dbReference type="Gene3D" id="1.10.510.10">
    <property type="entry name" value="Transferase(Phosphotransferase) domain 1"/>
    <property type="match status" value="1"/>
</dbReference>
<dbReference type="PROSITE" id="PS00107">
    <property type="entry name" value="PROTEIN_KINASE_ATP"/>
    <property type="match status" value="1"/>
</dbReference>
<dbReference type="InterPro" id="IPR011009">
    <property type="entry name" value="Kinase-like_dom_sf"/>
</dbReference>
<name>A0ABR1XDE0_9PEZI</name>
<dbReference type="Proteomes" id="UP001433268">
    <property type="component" value="Unassembled WGS sequence"/>
</dbReference>
<protein>
    <recommendedName>
        <fullName evidence="3">Protein kinase domain-containing protein</fullName>
    </recommendedName>
</protein>
<reference evidence="4 5" key="1">
    <citation type="submission" date="2023-01" db="EMBL/GenBank/DDBJ databases">
        <title>Analysis of 21 Apiospora genomes using comparative genomics revels a genus with tremendous synthesis potential of carbohydrate active enzymes and secondary metabolites.</title>
        <authorList>
            <person name="Sorensen T."/>
        </authorList>
    </citation>
    <scope>NUCLEOTIDE SEQUENCE [LARGE SCALE GENOMIC DNA]</scope>
    <source>
        <strain evidence="4 5">CBS 114990</strain>
    </source>
</reference>
<comment type="caution">
    <text evidence="4">The sequence shown here is derived from an EMBL/GenBank/DDBJ whole genome shotgun (WGS) entry which is preliminary data.</text>
</comment>
<feature type="binding site" evidence="1">
    <location>
        <position position="65"/>
    </location>
    <ligand>
        <name>ATP</name>
        <dbReference type="ChEBI" id="CHEBI:30616"/>
    </ligand>
</feature>
<accession>A0ABR1XDE0</accession>